<dbReference type="EMBL" id="QGGL01000016">
    <property type="protein sequence ID" value="PWK07892.1"/>
    <property type="molecule type" value="Genomic_DNA"/>
</dbReference>
<dbReference type="Proteomes" id="UP000245634">
    <property type="component" value="Unassembled WGS sequence"/>
</dbReference>
<dbReference type="Gene3D" id="2.130.10.10">
    <property type="entry name" value="YVTN repeat-like/Quinoprotein amine dehydrogenase"/>
    <property type="match status" value="1"/>
</dbReference>
<dbReference type="OrthoDB" id="4284044at2"/>
<dbReference type="SUPFAM" id="SSF63825">
    <property type="entry name" value="YWTD domain"/>
    <property type="match status" value="1"/>
</dbReference>
<evidence type="ECO:0000313" key="1">
    <source>
        <dbReference type="EMBL" id="PWK07892.1"/>
    </source>
</evidence>
<dbReference type="AlphaFoldDB" id="A0A316D506"/>
<organism evidence="1 2">
    <name type="scientific">Tumebacillus permanentifrigoris</name>
    <dbReference type="NCBI Taxonomy" id="378543"/>
    <lineage>
        <taxon>Bacteria</taxon>
        <taxon>Bacillati</taxon>
        <taxon>Bacillota</taxon>
        <taxon>Bacilli</taxon>
        <taxon>Bacillales</taxon>
        <taxon>Alicyclobacillaceae</taxon>
        <taxon>Tumebacillus</taxon>
    </lineage>
</organism>
<keyword evidence="2" id="KW-1185">Reference proteome</keyword>
<sequence length="609" mass="68719">MAQIRDRIRRIKYSSVTQQVIGGDIFGRVHAFDSDLQLVASSPASPFHAAATAITVGENFIFTRDCHFNLLKWDLHTLELLDVVTGDGVTDQQAYEEDDDLNWTASRFLLNQNDSVYTLNAFGQFVEYEDKTMNVIRVLDLAVVGPFLDGICLEHPTRHVISDYRGTMMFGNMEDGDFSKLVKPARGSSHCVTYDKRHDRFWFSTDDSNSIGTIDLDGENAKLYEFTNDDIEWISFDEDCSRAYVSCFDHHVYVFSNLGLEPELENVIGPFKYQTTNVIHVHDDEIYTSLQSGELIRFNSQGIIIASTFEDKANAIWQMEELPGDNSTLYCAMEDGSLSIIRYQNGKYGQIDIEELAHFKYDFGRLYRVKPLADGSFVAITGTGWVFRAKKNGALLWRKNFYGLGKAIDFSPDLQRVLFANDQGLLGELDVETGAVMQTKQLPYAIWTCGYSASGKIVVARREVYLDVFNPDLSEYGVIEIRGISKRFRRLENGHLFLAGGNSVYELDVDGLDIVHEFTGGTQNTVEDCVLLKDHVLCISYSSQVASYSYSNVTLNGYSREMPDFPKSMAARVDENGSALLLIGGRGNYLRAYRVSDDGMTRLIRHKIL</sequence>
<reference evidence="1 2" key="1">
    <citation type="submission" date="2018-05" db="EMBL/GenBank/DDBJ databases">
        <title>Genomic Encyclopedia of Type Strains, Phase IV (KMG-IV): sequencing the most valuable type-strain genomes for metagenomic binning, comparative biology and taxonomic classification.</title>
        <authorList>
            <person name="Goeker M."/>
        </authorList>
    </citation>
    <scope>NUCLEOTIDE SEQUENCE [LARGE SCALE GENOMIC DNA]</scope>
    <source>
        <strain evidence="1 2">DSM 18773</strain>
    </source>
</reference>
<name>A0A316D506_9BACL</name>
<proteinExistence type="predicted"/>
<evidence type="ECO:0000313" key="2">
    <source>
        <dbReference type="Proteomes" id="UP000245634"/>
    </source>
</evidence>
<accession>A0A316D506</accession>
<dbReference type="SUPFAM" id="SSF69322">
    <property type="entry name" value="Tricorn protease domain 2"/>
    <property type="match status" value="1"/>
</dbReference>
<comment type="caution">
    <text evidence="1">The sequence shown here is derived from an EMBL/GenBank/DDBJ whole genome shotgun (WGS) entry which is preliminary data.</text>
</comment>
<gene>
    <name evidence="1" type="ORF">C7459_11651</name>
</gene>
<protein>
    <submittedName>
        <fullName evidence="1">Uncharacterized protein</fullName>
    </submittedName>
</protein>
<dbReference type="RefSeq" id="WP_109690496.1">
    <property type="nucleotide sequence ID" value="NZ_QGGL01000016.1"/>
</dbReference>
<dbReference type="InterPro" id="IPR015943">
    <property type="entry name" value="WD40/YVTN_repeat-like_dom_sf"/>
</dbReference>